<dbReference type="InterPro" id="IPR036291">
    <property type="entry name" value="NAD(P)-bd_dom_sf"/>
</dbReference>
<accession>A0A6C0U9M7</accession>
<feature type="domain" description="NAD-dependent epimerase/dehydratase" evidence="2">
    <location>
        <begin position="3"/>
        <end position="212"/>
    </location>
</feature>
<evidence type="ECO:0000259" key="3">
    <source>
        <dbReference type="Pfam" id="PF08338"/>
    </source>
</evidence>
<dbReference type="Pfam" id="PF08338">
    <property type="entry name" value="DUF1731"/>
    <property type="match status" value="1"/>
</dbReference>
<dbReference type="PANTHER" id="PTHR11092">
    <property type="entry name" value="SUGAR NUCLEOTIDE EPIMERASE RELATED"/>
    <property type="match status" value="1"/>
</dbReference>
<dbReference type="PANTHER" id="PTHR11092:SF0">
    <property type="entry name" value="EPIMERASE FAMILY PROTEIN SDR39U1"/>
    <property type="match status" value="1"/>
</dbReference>
<dbReference type="AlphaFoldDB" id="A0A6C0U9M7"/>
<evidence type="ECO:0000259" key="2">
    <source>
        <dbReference type="Pfam" id="PF01370"/>
    </source>
</evidence>
<dbReference type="RefSeq" id="WP_163496802.1">
    <property type="nucleotide sequence ID" value="NZ_CP048711.1"/>
</dbReference>
<feature type="domain" description="DUF1731" evidence="3">
    <location>
        <begin position="246"/>
        <end position="293"/>
    </location>
</feature>
<keyword evidence="5" id="KW-1185">Reference proteome</keyword>
<dbReference type="Gene3D" id="3.40.50.720">
    <property type="entry name" value="NAD(P)-binding Rossmann-like Domain"/>
    <property type="match status" value="1"/>
</dbReference>
<dbReference type="Pfam" id="PF01370">
    <property type="entry name" value="Epimerase"/>
    <property type="match status" value="1"/>
</dbReference>
<gene>
    <name evidence="4" type="ORF">G3T16_20240</name>
</gene>
<dbReference type="InterPro" id="IPR013549">
    <property type="entry name" value="DUF1731"/>
</dbReference>
<dbReference type="InterPro" id="IPR010099">
    <property type="entry name" value="SDR39U1"/>
</dbReference>
<dbReference type="Proteomes" id="UP000477680">
    <property type="component" value="Chromosome"/>
</dbReference>
<dbReference type="InterPro" id="IPR001509">
    <property type="entry name" value="Epimerase_deHydtase"/>
</dbReference>
<dbReference type="EMBL" id="CP048711">
    <property type="protein sequence ID" value="QIB67375.1"/>
    <property type="molecule type" value="Genomic_DNA"/>
</dbReference>
<evidence type="ECO:0000313" key="5">
    <source>
        <dbReference type="Proteomes" id="UP000477680"/>
    </source>
</evidence>
<dbReference type="KEGG" id="kim:G3T16_20240"/>
<dbReference type="SUPFAM" id="SSF51735">
    <property type="entry name" value="NAD(P)-binding Rossmann-fold domains"/>
    <property type="match status" value="1"/>
</dbReference>
<organism evidence="4 5">
    <name type="scientific">Kineobactrum salinum</name>
    <dbReference type="NCBI Taxonomy" id="2708301"/>
    <lineage>
        <taxon>Bacteria</taxon>
        <taxon>Pseudomonadati</taxon>
        <taxon>Pseudomonadota</taxon>
        <taxon>Gammaproteobacteria</taxon>
        <taxon>Cellvibrionales</taxon>
        <taxon>Halieaceae</taxon>
        <taxon>Kineobactrum</taxon>
    </lineage>
</organism>
<name>A0A6C0U9M7_9GAMM</name>
<dbReference type="CDD" id="cd05242">
    <property type="entry name" value="SDR_a8"/>
    <property type="match status" value="1"/>
</dbReference>
<sequence>MHILITGGTGFIGTELVARLLGEGHRMTLLSRRQRRDEAGRRYVQSLEELGTEAEIDAVINLAGAPLAGRRWTSPYKRELVASRVETTRELIALLRRQARPPTVLLSGSAVGYYGPRGGEPLAEDAGSEPSFSSDLCRQWEHASLPARELGVRVCQLRLGVVLDNDGGALVQMLRPFRFGIASWPGSGEQYLSWIHREDVVRAICFLLQQPGMEGPYNLSAPEPVTQRAFCSAVQRYFRTLPALPVPAPVLRLLLGEMAGELLLTGQRVVPGKLVDAGFEFHYPTLEQALSDILAPREAA</sequence>
<comment type="similarity">
    <text evidence="1">Belongs to the NAD(P)-dependent epimerase/dehydratase family. SDR39U1 subfamily.</text>
</comment>
<dbReference type="NCBIfam" id="TIGR01777">
    <property type="entry name" value="yfcH"/>
    <property type="match status" value="1"/>
</dbReference>
<protein>
    <submittedName>
        <fullName evidence="4">TIGR01777 family protein</fullName>
    </submittedName>
</protein>
<evidence type="ECO:0000313" key="4">
    <source>
        <dbReference type="EMBL" id="QIB67375.1"/>
    </source>
</evidence>
<proteinExistence type="inferred from homology"/>
<evidence type="ECO:0000256" key="1">
    <source>
        <dbReference type="ARBA" id="ARBA00009353"/>
    </source>
</evidence>
<reference evidence="4 5" key="1">
    <citation type="submission" date="2020-02" db="EMBL/GenBank/DDBJ databases">
        <title>Genome sequencing for Kineobactrum sp. M2.</title>
        <authorList>
            <person name="Park S.-J."/>
        </authorList>
    </citation>
    <scope>NUCLEOTIDE SEQUENCE [LARGE SCALE GENOMIC DNA]</scope>
    <source>
        <strain evidence="4 5">M2</strain>
    </source>
</reference>